<accession>A0A271J2N3</accession>
<feature type="transmembrane region" description="Helical" evidence="1">
    <location>
        <begin position="266"/>
        <end position="284"/>
    </location>
</feature>
<keyword evidence="4" id="KW-1185">Reference proteome</keyword>
<evidence type="ECO:0000259" key="2">
    <source>
        <dbReference type="Pfam" id="PF20604"/>
    </source>
</evidence>
<feature type="transmembrane region" description="Helical" evidence="1">
    <location>
        <begin position="12"/>
        <end position="30"/>
    </location>
</feature>
<dbReference type="AlphaFoldDB" id="A0A271J2N3"/>
<evidence type="ECO:0000256" key="1">
    <source>
        <dbReference type="SAM" id="Phobius"/>
    </source>
</evidence>
<dbReference type="InterPro" id="IPR046477">
    <property type="entry name" value="DUF6798"/>
</dbReference>
<gene>
    <name evidence="3" type="ORF">BSZ37_15585</name>
</gene>
<keyword evidence="1" id="KW-1133">Transmembrane helix</keyword>
<feature type="transmembrane region" description="Helical" evidence="1">
    <location>
        <begin position="348"/>
        <end position="368"/>
    </location>
</feature>
<feature type="domain" description="DUF6798" evidence="2">
    <location>
        <begin position="421"/>
        <end position="476"/>
    </location>
</feature>
<feature type="transmembrane region" description="Helical" evidence="1">
    <location>
        <begin position="208"/>
        <end position="228"/>
    </location>
</feature>
<name>A0A271J2N3_9BACT</name>
<keyword evidence="1" id="KW-0472">Membrane</keyword>
<evidence type="ECO:0000313" key="3">
    <source>
        <dbReference type="EMBL" id="PAP77766.1"/>
    </source>
</evidence>
<dbReference type="EMBL" id="MQWD01000001">
    <property type="protein sequence ID" value="PAP77766.1"/>
    <property type="molecule type" value="Genomic_DNA"/>
</dbReference>
<feature type="transmembrane region" description="Helical" evidence="1">
    <location>
        <begin position="85"/>
        <end position="107"/>
    </location>
</feature>
<reference evidence="3 4" key="1">
    <citation type="submission" date="2016-11" db="EMBL/GenBank/DDBJ databases">
        <title>Study of marine rhodopsin-containing bacteria.</title>
        <authorList>
            <person name="Yoshizawa S."/>
            <person name="Kumagai Y."/>
            <person name="Kogure K."/>
        </authorList>
    </citation>
    <scope>NUCLEOTIDE SEQUENCE [LARGE SCALE GENOMIC DNA]</scope>
    <source>
        <strain evidence="3 4">SAORIC-28</strain>
    </source>
</reference>
<dbReference type="RefSeq" id="WP_095511430.1">
    <property type="nucleotide sequence ID" value="NZ_MQWD01000001.1"/>
</dbReference>
<feature type="transmembrane region" description="Helical" evidence="1">
    <location>
        <begin position="380"/>
        <end position="400"/>
    </location>
</feature>
<feature type="transmembrane region" description="Helical" evidence="1">
    <location>
        <begin position="163"/>
        <end position="196"/>
    </location>
</feature>
<dbReference type="Pfam" id="PF20604">
    <property type="entry name" value="DUF6798"/>
    <property type="match status" value="1"/>
</dbReference>
<sequence>MTDRLRRLGPPLFVVVGLAAAVYWRVGYAYGVGDHEELIPQLLRLLDPSLYPRDPFLVAEEQAFSVRFVWLWTLRAACLVVPPPVAVFGFSALAWAAVCGAAFRLVATLVPSRAAAALAVLAAIATIYWTPGSNALWSATYAPESIAWAPALWAVAVFFEDRWTLAAVLLGVTAWIQPLMGLQLGLMLGLVALWQMADGAPLGALRRAVAFGAVVFAVASPILVPTLLTQVGAEPVPDDGLSTFFVTAWLRQAHHYLWTAQPVGTLVRFAVLIAAGGVGLGVLLRGAGPAQESLEAGGVVGGPRPRHIRVAARTLAVIAALVAVYVAMTEGAESLTVAKMQFFRLTLVAKLILLAWAAGAAVAVLPAGGRVRAEALFNSAALGWSVSLGLLAITVFLVVLDVGRPGALWGPRAHREAAVYPAERWIAEHTPRDAVVLVPPTTTTFRVHARRAAAVNFKPTTFRDAAMHRWLARILTVAPTDLPARSGGLDAVVAWRASLDSAYAAHTPAEWSALAETFDADYALVDRSITPTPPAGAPAFATDRWAVYRLRR</sequence>
<feature type="transmembrane region" description="Helical" evidence="1">
    <location>
        <begin position="114"/>
        <end position="131"/>
    </location>
</feature>
<protein>
    <recommendedName>
        <fullName evidence="2">DUF6798 domain-containing protein</fullName>
    </recommendedName>
</protein>
<dbReference type="OrthoDB" id="476064at2"/>
<evidence type="ECO:0000313" key="4">
    <source>
        <dbReference type="Proteomes" id="UP000216339"/>
    </source>
</evidence>
<dbReference type="Proteomes" id="UP000216339">
    <property type="component" value="Unassembled WGS sequence"/>
</dbReference>
<keyword evidence="1" id="KW-0812">Transmembrane</keyword>
<proteinExistence type="predicted"/>
<comment type="caution">
    <text evidence="3">The sequence shown here is derived from an EMBL/GenBank/DDBJ whole genome shotgun (WGS) entry which is preliminary data.</text>
</comment>
<organism evidence="3 4">
    <name type="scientific">Rubrivirga marina</name>
    <dbReference type="NCBI Taxonomy" id="1196024"/>
    <lineage>
        <taxon>Bacteria</taxon>
        <taxon>Pseudomonadati</taxon>
        <taxon>Rhodothermota</taxon>
        <taxon>Rhodothermia</taxon>
        <taxon>Rhodothermales</taxon>
        <taxon>Rubricoccaceae</taxon>
        <taxon>Rubrivirga</taxon>
    </lineage>
</organism>
<feature type="transmembrane region" description="Helical" evidence="1">
    <location>
        <begin position="310"/>
        <end position="328"/>
    </location>
</feature>